<dbReference type="SUPFAM" id="SSF54534">
    <property type="entry name" value="FKBP-like"/>
    <property type="match status" value="1"/>
</dbReference>
<protein>
    <submittedName>
        <fullName evidence="2">Transcription elongation GreA/GreB family factor</fullName>
    </submittedName>
</protein>
<evidence type="ECO:0000313" key="2">
    <source>
        <dbReference type="EMBL" id="MBB3144975.1"/>
    </source>
</evidence>
<organism evidence="2 3">
    <name type="scientific">Phyllobacterium trifolii</name>
    <dbReference type="NCBI Taxonomy" id="300193"/>
    <lineage>
        <taxon>Bacteria</taxon>
        <taxon>Pseudomonadati</taxon>
        <taxon>Pseudomonadota</taxon>
        <taxon>Alphaproteobacteria</taxon>
        <taxon>Hyphomicrobiales</taxon>
        <taxon>Phyllobacteriaceae</taxon>
        <taxon>Phyllobacterium</taxon>
    </lineage>
</organism>
<dbReference type="Gene3D" id="3.10.50.30">
    <property type="entry name" value="Transcription elongation factor, GreA/GreB, C-terminal domain"/>
    <property type="match status" value="1"/>
</dbReference>
<sequence>MRPSKAYLRSMSRAFTKEDDSNSSIDVGERPISPHRNLVTEKGLAHIDAELAAAHEALAKGNAEADRDLIARASRDLRYWNARRESAEVSRPDPHSDVVRFGMTVTIADEDDKSQTWAIVGEDEADASHGKISHVSPMAKAMFGKSVGDSFVLNDREWEITAIDTAA</sequence>
<dbReference type="InterPro" id="IPR036953">
    <property type="entry name" value="GreA/GreB_C_sf"/>
</dbReference>
<accession>A0A839U4M4</accession>
<evidence type="ECO:0000259" key="1">
    <source>
        <dbReference type="Pfam" id="PF01272"/>
    </source>
</evidence>
<gene>
    <name evidence="2" type="ORF">FHS21_001376</name>
</gene>
<name>A0A839U4M4_9HYPH</name>
<keyword evidence="3" id="KW-1185">Reference proteome</keyword>
<dbReference type="PANTHER" id="PTHR30437">
    <property type="entry name" value="TRANSCRIPTION ELONGATION FACTOR GREA"/>
    <property type="match status" value="1"/>
</dbReference>
<dbReference type="AlphaFoldDB" id="A0A839U4M4"/>
<dbReference type="NCBIfam" id="NF004973">
    <property type="entry name" value="PRK06342.1"/>
    <property type="match status" value="1"/>
</dbReference>
<dbReference type="InterPro" id="IPR001437">
    <property type="entry name" value="Tscrpt_elong_fac_GreA/B_C"/>
</dbReference>
<evidence type="ECO:0000313" key="3">
    <source>
        <dbReference type="Proteomes" id="UP000554520"/>
    </source>
</evidence>
<dbReference type="GO" id="GO:0032784">
    <property type="term" value="P:regulation of DNA-templated transcription elongation"/>
    <property type="evidence" value="ECO:0007669"/>
    <property type="project" value="InterPro"/>
</dbReference>
<feature type="domain" description="Transcription elongation factor GreA/GreB C-terminal" evidence="1">
    <location>
        <begin position="96"/>
        <end position="164"/>
    </location>
</feature>
<dbReference type="InterPro" id="IPR023459">
    <property type="entry name" value="Tscrpt_elong_fac_GreA/B_fam"/>
</dbReference>
<dbReference type="Proteomes" id="UP000554520">
    <property type="component" value="Unassembled WGS sequence"/>
</dbReference>
<proteinExistence type="predicted"/>
<reference evidence="2 3" key="1">
    <citation type="submission" date="2020-08" db="EMBL/GenBank/DDBJ databases">
        <title>Genomic Encyclopedia of Type Strains, Phase III (KMG-III): the genomes of soil and plant-associated and newly described type strains.</title>
        <authorList>
            <person name="Whitman W."/>
        </authorList>
    </citation>
    <scope>NUCLEOTIDE SEQUENCE [LARGE SCALE GENOMIC DNA]</scope>
    <source>
        <strain evidence="2 3">CECT 7015</strain>
    </source>
</reference>
<comment type="caution">
    <text evidence="2">The sequence shown here is derived from an EMBL/GenBank/DDBJ whole genome shotgun (WGS) entry which is preliminary data.</text>
</comment>
<dbReference type="GO" id="GO:0070063">
    <property type="term" value="F:RNA polymerase binding"/>
    <property type="evidence" value="ECO:0007669"/>
    <property type="project" value="InterPro"/>
</dbReference>
<dbReference type="GO" id="GO:0003677">
    <property type="term" value="F:DNA binding"/>
    <property type="evidence" value="ECO:0007669"/>
    <property type="project" value="InterPro"/>
</dbReference>
<dbReference type="Pfam" id="PF01272">
    <property type="entry name" value="GreA_GreB"/>
    <property type="match status" value="1"/>
</dbReference>
<dbReference type="EMBL" id="JACHXN010000003">
    <property type="protein sequence ID" value="MBB3144975.1"/>
    <property type="molecule type" value="Genomic_DNA"/>
</dbReference>
<dbReference type="GO" id="GO:0006354">
    <property type="term" value="P:DNA-templated transcription elongation"/>
    <property type="evidence" value="ECO:0007669"/>
    <property type="project" value="TreeGrafter"/>
</dbReference>
<dbReference type="PANTHER" id="PTHR30437:SF6">
    <property type="entry name" value="TRANSCRIPTION ELONGATION FACTOR GREB"/>
    <property type="match status" value="1"/>
</dbReference>